<organism evidence="1">
    <name type="scientific">Arundo donax</name>
    <name type="common">Giant reed</name>
    <name type="synonym">Donax arundinaceus</name>
    <dbReference type="NCBI Taxonomy" id="35708"/>
    <lineage>
        <taxon>Eukaryota</taxon>
        <taxon>Viridiplantae</taxon>
        <taxon>Streptophyta</taxon>
        <taxon>Embryophyta</taxon>
        <taxon>Tracheophyta</taxon>
        <taxon>Spermatophyta</taxon>
        <taxon>Magnoliopsida</taxon>
        <taxon>Liliopsida</taxon>
        <taxon>Poales</taxon>
        <taxon>Poaceae</taxon>
        <taxon>PACMAD clade</taxon>
        <taxon>Arundinoideae</taxon>
        <taxon>Arundineae</taxon>
        <taxon>Arundo</taxon>
    </lineage>
</organism>
<reference evidence="1" key="2">
    <citation type="journal article" date="2015" name="Data Brief">
        <title>Shoot transcriptome of the giant reed, Arundo donax.</title>
        <authorList>
            <person name="Barrero R.A."/>
            <person name="Guerrero F.D."/>
            <person name="Moolhuijzen P."/>
            <person name="Goolsby J.A."/>
            <person name="Tidwell J."/>
            <person name="Bellgard S.E."/>
            <person name="Bellgard M.I."/>
        </authorList>
    </citation>
    <scope>NUCLEOTIDE SEQUENCE</scope>
    <source>
        <tissue evidence="1">Shoot tissue taken approximately 20 cm above the soil surface</tissue>
    </source>
</reference>
<dbReference type="EMBL" id="GBRH01260632">
    <property type="protein sequence ID" value="JAD37263.1"/>
    <property type="molecule type" value="Transcribed_RNA"/>
</dbReference>
<reference evidence="1" key="1">
    <citation type="submission" date="2014-09" db="EMBL/GenBank/DDBJ databases">
        <authorList>
            <person name="Magalhaes I.L.F."/>
            <person name="Oliveira U."/>
            <person name="Santos F.R."/>
            <person name="Vidigal T.H.D.A."/>
            <person name="Brescovit A.D."/>
            <person name="Santos A.J."/>
        </authorList>
    </citation>
    <scope>NUCLEOTIDE SEQUENCE</scope>
    <source>
        <tissue evidence="1">Shoot tissue taken approximately 20 cm above the soil surface</tissue>
    </source>
</reference>
<name>A0A0A8ZHV7_ARUDO</name>
<sequence length="18" mass="1988">MVTHTTRTRSSLTLLSSP</sequence>
<accession>A0A0A8ZHV7</accession>
<dbReference type="AlphaFoldDB" id="A0A0A8ZHV7"/>
<proteinExistence type="predicted"/>
<protein>
    <submittedName>
        <fullName evidence="1">Uncharacterized protein</fullName>
    </submittedName>
</protein>
<evidence type="ECO:0000313" key="1">
    <source>
        <dbReference type="EMBL" id="JAD37263.1"/>
    </source>
</evidence>